<sequence>MNIDIIEAYNRIRIPRNEIGNNRISAIYKHKDEHDPNNIQQPLFIGLTNGDLLIYHLTENPTSSEGAQIPSTTSKTTSSAISIRSNLSARDIKRLFQDRENQSYKIANVFRNITKDGSSILKIESLPISSTKLIILVSTSSALGVFEIVGTHINQIYSIKDCKNAVSLYLVHDDRKLLIVGNKKKLTVYHITNKSRNIFQFNTINEITMKDRIRTIDKFTEETLLIGLINDYVICKYSDFSISSLTLDYEMEVFNRTSSFSYFGLSSSGPMMWTLPINSDEFLLVKDTQVIKINKSQESTTLSPPLLKLSAIPISVLFIYPIYLLVVYPKKIEILDFKSGDLIQKFHHHIGTNQLSLSVDDSLISLAYGSDVLEFKVLPFELQIEQYLTIAGKPSIGHESDPRNDLKFIGIEKAILLVSNIDHSDQLFNGEKDKFMRLRKLYTSKAVLLFDSYGKYHESLVDISSEWLVSFRDVLNLFPDFLNGELRAKPVGANDDENTKEHKNSKPNHSSFIKRVTIEDVELINNSESESESDNASRKVPASKQPQQTLSGGTAKNHMMRRFFKAVNNLIVYLTDQRRILSTFMDKSVLPWKDIEVYPSDIYPDFSNKLEKVAGIIDTTLFLCYFFCKPMLLGPLLRLPNNLCDSKIVNECLLSNIHNHTQQRSMKQPNFIKELLDFYYCRGLHEEALEMLYKLAHDEEEVEHSNEEDNYVDDFLRGPTLTIQYMSKLTNGNLDLVFKYSDWVIDLNRKNVRFIFMNDSYECESYDNAKVLRYLSKKDPDLGIEYLEWLLFVSDITESLKKSRLYSQFETKLCLLYLKQLNNGKHESNYYYEKLENILKSSQTFEPWPILKEIPTTNDKFLRLTVYIYKKLEEHEKSIDVLFNQLNDLDSAMEYCLEIYNRPNGASKGSSLFYKLLEDLLMNYNENLDFIERLLSIHGTKIPVLKVLSVLPNSFPISKLKQYFYAEISQTTEKVKDTHIISKLYKTGSANVEQQVKELEKESYKISSSKDECIICHKKLGY</sequence>
<evidence type="ECO:0000256" key="2">
    <source>
        <dbReference type="ARBA" id="ARBA00023136"/>
    </source>
</evidence>
<dbReference type="Pfam" id="PF00780">
    <property type="entry name" value="CNH"/>
    <property type="match status" value="1"/>
</dbReference>
<dbReference type="InterPro" id="IPR032914">
    <property type="entry name" value="Vam6/VPS39/TRAP1"/>
</dbReference>
<evidence type="ECO:0000313" key="8">
    <source>
        <dbReference type="Proteomes" id="UP000011777"/>
    </source>
</evidence>
<name>M3K6Q2_CANMX</name>
<feature type="domain" description="CNH" evidence="6">
    <location>
        <begin position="21"/>
        <end position="365"/>
    </location>
</feature>
<dbReference type="GO" id="GO:0034058">
    <property type="term" value="P:endosomal vesicle fusion"/>
    <property type="evidence" value="ECO:0007669"/>
    <property type="project" value="TreeGrafter"/>
</dbReference>
<keyword evidence="4" id="KW-0175">Coiled coil</keyword>
<dbReference type="OrthoDB" id="5325112at2759"/>
<reference evidence="7 8" key="1">
    <citation type="submission" date="2013-02" db="EMBL/GenBank/DDBJ databases">
        <title>Genome sequence of Candida maltosa Xu316, a potential industrial strain for xylitol and ethanol production.</title>
        <authorList>
            <person name="Yu J."/>
            <person name="Wang Q."/>
            <person name="Geng X."/>
            <person name="Bao W."/>
            <person name="He P."/>
            <person name="Cai J."/>
        </authorList>
    </citation>
    <scope>NUCLEOTIDE SEQUENCE [LARGE SCALE GENOMIC DNA]</scope>
    <source>
        <strain evidence="8">Xu316</strain>
    </source>
</reference>
<evidence type="ECO:0000256" key="5">
    <source>
        <dbReference type="SAM" id="MobiDB-lite"/>
    </source>
</evidence>
<dbReference type="Pfam" id="PF10366">
    <property type="entry name" value="Vps39_1"/>
    <property type="match status" value="1"/>
</dbReference>
<dbReference type="PROSITE" id="PS50219">
    <property type="entry name" value="CNH"/>
    <property type="match status" value="1"/>
</dbReference>
<feature type="non-terminal residue" evidence="7">
    <location>
        <position position="1022"/>
    </location>
</feature>
<dbReference type="GO" id="GO:0000329">
    <property type="term" value="C:fungal-type vacuole membrane"/>
    <property type="evidence" value="ECO:0007669"/>
    <property type="project" value="TreeGrafter"/>
</dbReference>
<dbReference type="PANTHER" id="PTHR12894:SF49">
    <property type="entry name" value="VAM6_VPS39-LIKE PROTEIN"/>
    <property type="match status" value="1"/>
</dbReference>
<comment type="caution">
    <text evidence="7">The sequence shown here is derived from an EMBL/GenBank/DDBJ whole genome shotgun (WGS) entry which is preliminary data.</text>
</comment>
<dbReference type="HOGENOM" id="CLU_290702_0_0_1"/>
<organism evidence="7 8">
    <name type="scientific">Candida maltosa (strain Xu316)</name>
    <name type="common">Yeast</name>
    <dbReference type="NCBI Taxonomy" id="1245528"/>
    <lineage>
        <taxon>Eukaryota</taxon>
        <taxon>Fungi</taxon>
        <taxon>Dikarya</taxon>
        <taxon>Ascomycota</taxon>
        <taxon>Saccharomycotina</taxon>
        <taxon>Pichiomycetes</taxon>
        <taxon>Debaryomycetaceae</taxon>
        <taxon>Candida/Lodderomyces clade</taxon>
        <taxon>Candida</taxon>
    </lineage>
</organism>
<comment type="similarity">
    <text evidence="3">Belongs to the VAM6/VPS39 family.</text>
</comment>
<feature type="region of interest" description="Disordered" evidence="5">
    <location>
        <begin position="527"/>
        <end position="553"/>
    </location>
</feature>
<protein>
    <recommendedName>
        <fullName evidence="6">CNH domain-containing protein</fullName>
    </recommendedName>
</protein>
<dbReference type="InterPro" id="IPR019452">
    <property type="entry name" value="VPS39/TGF_beta_rcpt-assoc_1"/>
</dbReference>
<dbReference type="InterPro" id="IPR001180">
    <property type="entry name" value="CNH_dom"/>
</dbReference>
<evidence type="ECO:0000259" key="6">
    <source>
        <dbReference type="PROSITE" id="PS50219"/>
    </source>
</evidence>
<dbReference type="GO" id="GO:0006914">
    <property type="term" value="P:autophagy"/>
    <property type="evidence" value="ECO:0007669"/>
    <property type="project" value="TreeGrafter"/>
</dbReference>
<dbReference type="STRING" id="1245528.M3K6Q2"/>
<feature type="compositionally biased region" description="Polar residues" evidence="5">
    <location>
        <begin position="544"/>
        <end position="553"/>
    </location>
</feature>
<proteinExistence type="inferred from homology"/>
<dbReference type="OMA" id="YECESYD"/>
<dbReference type="GO" id="GO:0012505">
    <property type="term" value="C:endomembrane system"/>
    <property type="evidence" value="ECO:0007669"/>
    <property type="project" value="UniProtKB-SubCell"/>
</dbReference>
<evidence type="ECO:0000256" key="4">
    <source>
        <dbReference type="SAM" id="Coils"/>
    </source>
</evidence>
<accession>M3K6Q2</accession>
<keyword evidence="8" id="KW-1185">Reference proteome</keyword>
<gene>
    <name evidence="7" type="ORF">G210_5886</name>
</gene>
<dbReference type="eggNOG" id="KOG2063">
    <property type="taxonomic scope" value="Eukaryota"/>
</dbReference>
<dbReference type="Proteomes" id="UP000011777">
    <property type="component" value="Unassembled WGS sequence"/>
</dbReference>
<dbReference type="PANTHER" id="PTHR12894">
    <property type="entry name" value="CNH DOMAIN CONTAINING"/>
    <property type="match status" value="1"/>
</dbReference>
<dbReference type="EMBL" id="AOGT01000077">
    <property type="protein sequence ID" value="EMG50920.1"/>
    <property type="molecule type" value="Genomic_DNA"/>
</dbReference>
<comment type="subcellular location">
    <subcellularLocation>
        <location evidence="1">Endomembrane system</location>
        <topology evidence="1">Peripheral membrane protein</topology>
    </subcellularLocation>
</comment>
<feature type="coiled-coil region" evidence="4">
    <location>
        <begin position="872"/>
        <end position="934"/>
    </location>
</feature>
<keyword evidence="2" id="KW-0472">Membrane</keyword>
<evidence type="ECO:0000256" key="1">
    <source>
        <dbReference type="ARBA" id="ARBA00004184"/>
    </source>
</evidence>
<dbReference type="AlphaFoldDB" id="M3K6Q2"/>
<evidence type="ECO:0000313" key="7">
    <source>
        <dbReference type="EMBL" id="EMG50920.1"/>
    </source>
</evidence>
<evidence type="ECO:0000256" key="3">
    <source>
        <dbReference type="ARBA" id="ARBA00038201"/>
    </source>
</evidence>